<evidence type="ECO:0000256" key="6">
    <source>
        <dbReference type="SAM" id="Phobius"/>
    </source>
</evidence>
<name>A0A2P6NWM9_9EUKA</name>
<evidence type="ECO:0008006" key="11">
    <source>
        <dbReference type="Google" id="ProtNLM"/>
    </source>
</evidence>
<comment type="similarity">
    <text evidence="2">Belongs to the ERGIC family.</text>
</comment>
<dbReference type="GO" id="GO:0005783">
    <property type="term" value="C:endoplasmic reticulum"/>
    <property type="evidence" value="ECO:0007669"/>
    <property type="project" value="TreeGrafter"/>
</dbReference>
<proteinExistence type="inferred from homology"/>
<protein>
    <recommendedName>
        <fullName evidence="11">Endoplasmic reticulum-Golgi intermediate compartment protein 3</fullName>
    </recommendedName>
</protein>
<dbReference type="AlphaFoldDB" id="A0A2P6NWM9"/>
<dbReference type="Proteomes" id="UP000241769">
    <property type="component" value="Unassembled WGS sequence"/>
</dbReference>
<evidence type="ECO:0000256" key="2">
    <source>
        <dbReference type="ARBA" id="ARBA00005648"/>
    </source>
</evidence>
<dbReference type="FunCoup" id="A0A2P6NWM9">
    <property type="interactions" value="879"/>
</dbReference>
<evidence type="ECO:0000256" key="4">
    <source>
        <dbReference type="ARBA" id="ARBA00022989"/>
    </source>
</evidence>
<evidence type="ECO:0000313" key="9">
    <source>
        <dbReference type="EMBL" id="PRP88288.1"/>
    </source>
</evidence>
<keyword evidence="10" id="KW-1185">Reference proteome</keyword>
<dbReference type="STRING" id="1890364.A0A2P6NWM9"/>
<dbReference type="InterPro" id="IPR039542">
    <property type="entry name" value="Erv_N"/>
</dbReference>
<dbReference type="EMBL" id="MDYQ01000012">
    <property type="protein sequence ID" value="PRP88288.1"/>
    <property type="molecule type" value="Genomic_DNA"/>
</dbReference>
<comment type="subcellular location">
    <subcellularLocation>
        <location evidence="1">Membrane</location>
        <topology evidence="1">Multi-pass membrane protein</topology>
    </subcellularLocation>
</comment>
<feature type="transmembrane region" description="Helical" evidence="6">
    <location>
        <begin position="332"/>
        <end position="357"/>
    </location>
</feature>
<accession>A0A2P6NWM9</accession>
<feature type="transmembrane region" description="Helical" evidence="6">
    <location>
        <begin position="26"/>
        <end position="51"/>
    </location>
</feature>
<evidence type="ECO:0000313" key="10">
    <source>
        <dbReference type="Proteomes" id="UP000241769"/>
    </source>
</evidence>
<dbReference type="GO" id="GO:0030134">
    <property type="term" value="C:COPII-coated ER to Golgi transport vesicle"/>
    <property type="evidence" value="ECO:0007669"/>
    <property type="project" value="TreeGrafter"/>
</dbReference>
<feature type="domain" description="Endoplasmic reticulum vesicle transporter N-terminal" evidence="8">
    <location>
        <begin position="8"/>
        <end position="98"/>
    </location>
</feature>
<dbReference type="InterPro" id="IPR012936">
    <property type="entry name" value="Erv_C"/>
</dbReference>
<sequence length="374" mass="41830">MESFVGRLKSLDAYPKTLEDFRVKTFSGAAVSIAAVTFILWLFFAELFIYLGHDVQPQLLVDTSRGEKLRINMDVTFHNLPCGYLSVDAMDISGDHQLDVDHNIFKQRLNSHGGAIAANVIKQEKIGPTAEVDTGKPKSTSCYGAAPDPCNTCDEILEAYRKKGWAAKPEEYEQCEREGYNQRMQEQAGEGCKVYGFLEVNKVAGNFHFAPGKSFQQHHMHVHDLQPFRNMKFNLSHTITRLSFGLEYPGIINPLDNTIRPAEKSHGMYQYFLKVVPTDYRSLSGELVTTNQFSVTEHFKSTGGDGHGLPGIFFMYELSPIRVKYVESKKSFAHFLTGVCAIIGGVFTVAGILDSFIYTSIKSLKKKVELGKAI</sequence>
<evidence type="ECO:0000256" key="3">
    <source>
        <dbReference type="ARBA" id="ARBA00022692"/>
    </source>
</evidence>
<dbReference type="PANTHER" id="PTHR10984:SF25">
    <property type="entry name" value="ENDOPLASMIC RETICULUM-GOLGI INTERMEDIATE COMPARTMENT PROTEIN 3"/>
    <property type="match status" value="1"/>
</dbReference>
<dbReference type="InterPro" id="IPR045888">
    <property type="entry name" value="Erv"/>
</dbReference>
<dbReference type="GO" id="GO:0016020">
    <property type="term" value="C:membrane"/>
    <property type="evidence" value="ECO:0007669"/>
    <property type="project" value="UniProtKB-SubCell"/>
</dbReference>
<feature type="domain" description="Endoplasmic reticulum vesicle transporter C-terminal" evidence="7">
    <location>
        <begin position="142"/>
        <end position="354"/>
    </location>
</feature>
<dbReference type="InParanoid" id="A0A2P6NWM9"/>
<comment type="caution">
    <text evidence="9">The sequence shown here is derived from an EMBL/GenBank/DDBJ whole genome shotgun (WGS) entry which is preliminary data.</text>
</comment>
<keyword evidence="3 6" id="KW-0812">Transmembrane</keyword>
<evidence type="ECO:0000259" key="8">
    <source>
        <dbReference type="Pfam" id="PF13850"/>
    </source>
</evidence>
<evidence type="ECO:0000259" key="7">
    <source>
        <dbReference type="Pfam" id="PF07970"/>
    </source>
</evidence>
<reference evidence="9 10" key="1">
    <citation type="journal article" date="2018" name="Genome Biol. Evol.">
        <title>Multiple Roots of Fruiting Body Formation in Amoebozoa.</title>
        <authorList>
            <person name="Hillmann F."/>
            <person name="Forbes G."/>
            <person name="Novohradska S."/>
            <person name="Ferling I."/>
            <person name="Riege K."/>
            <person name="Groth M."/>
            <person name="Westermann M."/>
            <person name="Marz M."/>
            <person name="Spaller T."/>
            <person name="Winckler T."/>
            <person name="Schaap P."/>
            <person name="Glockner G."/>
        </authorList>
    </citation>
    <scope>NUCLEOTIDE SEQUENCE [LARGE SCALE GENOMIC DNA]</scope>
    <source>
        <strain evidence="9 10">Jena</strain>
    </source>
</reference>
<keyword evidence="4 6" id="KW-1133">Transmembrane helix</keyword>
<dbReference type="Pfam" id="PF13850">
    <property type="entry name" value="ERGIC_N"/>
    <property type="match status" value="1"/>
</dbReference>
<organism evidence="9 10">
    <name type="scientific">Planoprotostelium fungivorum</name>
    <dbReference type="NCBI Taxonomy" id="1890364"/>
    <lineage>
        <taxon>Eukaryota</taxon>
        <taxon>Amoebozoa</taxon>
        <taxon>Evosea</taxon>
        <taxon>Variosea</taxon>
        <taxon>Cavosteliida</taxon>
        <taxon>Cavosteliaceae</taxon>
        <taxon>Planoprotostelium</taxon>
    </lineage>
</organism>
<dbReference type="PANTHER" id="PTHR10984">
    <property type="entry name" value="ENDOPLASMIC RETICULUM-GOLGI INTERMEDIATE COMPARTMENT PROTEIN"/>
    <property type="match status" value="1"/>
</dbReference>
<evidence type="ECO:0000256" key="5">
    <source>
        <dbReference type="ARBA" id="ARBA00023136"/>
    </source>
</evidence>
<dbReference type="OrthoDB" id="270930at2759"/>
<evidence type="ECO:0000256" key="1">
    <source>
        <dbReference type="ARBA" id="ARBA00004141"/>
    </source>
</evidence>
<keyword evidence="5 6" id="KW-0472">Membrane</keyword>
<dbReference type="Pfam" id="PF07970">
    <property type="entry name" value="COPIIcoated_ERV"/>
    <property type="match status" value="1"/>
</dbReference>
<gene>
    <name evidence="9" type="ORF">PROFUN_03397</name>
</gene>